<dbReference type="Proteomes" id="UP000824120">
    <property type="component" value="Chromosome 12"/>
</dbReference>
<comment type="caution">
    <text evidence="1">The sequence shown here is derived from an EMBL/GenBank/DDBJ whole genome shotgun (WGS) entry which is preliminary data.</text>
</comment>
<gene>
    <name evidence="1" type="ORF">H5410_062316</name>
</gene>
<dbReference type="EMBL" id="JACXVP010000012">
    <property type="protein sequence ID" value="KAG5572550.1"/>
    <property type="molecule type" value="Genomic_DNA"/>
</dbReference>
<keyword evidence="2" id="KW-1185">Reference proteome</keyword>
<evidence type="ECO:0000313" key="1">
    <source>
        <dbReference type="EMBL" id="KAG5572550.1"/>
    </source>
</evidence>
<proteinExistence type="predicted"/>
<reference evidence="1 2" key="1">
    <citation type="submission" date="2020-09" db="EMBL/GenBank/DDBJ databases">
        <title>De no assembly of potato wild relative species, Solanum commersonii.</title>
        <authorList>
            <person name="Cho K."/>
        </authorList>
    </citation>
    <scope>NUCLEOTIDE SEQUENCE [LARGE SCALE GENOMIC DNA]</scope>
    <source>
        <strain evidence="1">LZ3.2</strain>
        <tissue evidence="1">Leaf</tissue>
    </source>
</reference>
<evidence type="ECO:0000313" key="2">
    <source>
        <dbReference type="Proteomes" id="UP000824120"/>
    </source>
</evidence>
<dbReference type="AlphaFoldDB" id="A0A9J5WCA4"/>
<sequence length="118" mass="13685">MVSLRGSLLTIESIHKEKGELSILTSHIHIDHLFCSEKDLSSTPLTRHPSVEDILFLFRFHFINKYIRLNCNYGPETGLGLIILEVWVFDIGVGQEVESFLIQIFQRCRNCVELQKIR</sequence>
<organism evidence="1 2">
    <name type="scientific">Solanum commersonii</name>
    <name type="common">Commerson's wild potato</name>
    <name type="synonym">Commerson's nightshade</name>
    <dbReference type="NCBI Taxonomy" id="4109"/>
    <lineage>
        <taxon>Eukaryota</taxon>
        <taxon>Viridiplantae</taxon>
        <taxon>Streptophyta</taxon>
        <taxon>Embryophyta</taxon>
        <taxon>Tracheophyta</taxon>
        <taxon>Spermatophyta</taxon>
        <taxon>Magnoliopsida</taxon>
        <taxon>eudicotyledons</taxon>
        <taxon>Gunneridae</taxon>
        <taxon>Pentapetalae</taxon>
        <taxon>asterids</taxon>
        <taxon>lamiids</taxon>
        <taxon>Solanales</taxon>
        <taxon>Solanaceae</taxon>
        <taxon>Solanoideae</taxon>
        <taxon>Solaneae</taxon>
        <taxon>Solanum</taxon>
    </lineage>
</organism>
<accession>A0A9J5WCA4</accession>
<name>A0A9J5WCA4_SOLCO</name>
<protein>
    <submittedName>
        <fullName evidence="1">Uncharacterized protein</fullName>
    </submittedName>
</protein>